<organism evidence="3 4">
    <name type="scientific">Daucus carota subsp. sativus</name>
    <name type="common">Carrot</name>
    <dbReference type="NCBI Taxonomy" id="79200"/>
    <lineage>
        <taxon>Eukaryota</taxon>
        <taxon>Viridiplantae</taxon>
        <taxon>Streptophyta</taxon>
        <taxon>Embryophyta</taxon>
        <taxon>Tracheophyta</taxon>
        <taxon>Spermatophyta</taxon>
        <taxon>Magnoliopsida</taxon>
        <taxon>eudicotyledons</taxon>
        <taxon>Gunneridae</taxon>
        <taxon>Pentapetalae</taxon>
        <taxon>asterids</taxon>
        <taxon>campanulids</taxon>
        <taxon>Apiales</taxon>
        <taxon>Apiaceae</taxon>
        <taxon>Apioideae</taxon>
        <taxon>Scandiceae</taxon>
        <taxon>Daucinae</taxon>
        <taxon>Daucus</taxon>
        <taxon>Daucus sect. Daucus</taxon>
    </lineage>
</organism>
<dbReference type="GO" id="GO:0004803">
    <property type="term" value="F:transposase activity"/>
    <property type="evidence" value="ECO:0007669"/>
    <property type="project" value="InterPro"/>
</dbReference>
<name>A0AAF1B0N5_DAUCS</name>
<proteinExistence type="predicted"/>
<feature type="compositionally biased region" description="Basic residues" evidence="1">
    <location>
        <begin position="247"/>
        <end position="258"/>
    </location>
</feature>
<feature type="domain" description="MULE transposase" evidence="2">
    <location>
        <begin position="2"/>
        <end position="64"/>
    </location>
</feature>
<accession>A0AAF1B0N5</accession>
<dbReference type="AlphaFoldDB" id="A0AAF1B0N5"/>
<sequence length="348" mass="40506">MAVVETESYDSWSWFLMLLVDDLSLGDGYGYTLISDQQKGLDKAVKELLPHVEHRNCTRHIYANLKKKFPSAAVRNAFWEAAMATHPQAHKSAMKDLAKASKKAAERLEEFDPKVWSKAFFATHFKTDSTENNMSECFNSWILKTRFMPICDMLTEIHDLIMERMHQKRDAMVDVDCIILPKIKQILDANINESAECSGLWDGKQNFQVKWKETYMKTYEHGLEVLRGEPFWEEAEGDEILPPPMMKKLRGRPKKQRRREGWEGAVKKGKGKFNSMTRLGRVMHCTICRERGHNRGNCPNKPEGYVEQARQKRGGKRKVTTEDDLEVEHELERNEEEAMTGEWRKHLE</sequence>
<dbReference type="EMBL" id="CP093347">
    <property type="protein sequence ID" value="WOH01700.1"/>
    <property type="molecule type" value="Genomic_DNA"/>
</dbReference>
<dbReference type="Pfam" id="PF10551">
    <property type="entry name" value="MULE"/>
    <property type="match status" value="1"/>
</dbReference>
<feature type="region of interest" description="Disordered" evidence="1">
    <location>
        <begin position="291"/>
        <end position="348"/>
    </location>
</feature>
<dbReference type="InterPro" id="IPR018289">
    <property type="entry name" value="MULE_transposase_dom"/>
</dbReference>
<evidence type="ECO:0000259" key="2">
    <source>
        <dbReference type="Pfam" id="PF10551"/>
    </source>
</evidence>
<protein>
    <recommendedName>
        <fullName evidence="2">MULE transposase domain-containing protein</fullName>
    </recommendedName>
</protein>
<dbReference type="KEGG" id="dcr:108220896"/>
<feature type="region of interest" description="Disordered" evidence="1">
    <location>
        <begin position="242"/>
        <end position="265"/>
    </location>
</feature>
<evidence type="ECO:0000313" key="4">
    <source>
        <dbReference type="Proteomes" id="UP000077755"/>
    </source>
</evidence>
<keyword evidence="4" id="KW-1185">Reference proteome</keyword>
<evidence type="ECO:0000313" key="3">
    <source>
        <dbReference type="EMBL" id="WOH01700.1"/>
    </source>
</evidence>
<gene>
    <name evidence="3" type="ORF">DCAR_0521085</name>
</gene>
<reference evidence="3" key="2">
    <citation type="submission" date="2022-03" db="EMBL/GenBank/DDBJ databases">
        <title>Draft title - Genomic analysis of global carrot germplasm unveils the trajectory of domestication and the origin of high carotenoid orange carrot.</title>
        <authorList>
            <person name="Iorizzo M."/>
            <person name="Ellison S."/>
            <person name="Senalik D."/>
            <person name="Macko-Podgorni A."/>
            <person name="Grzebelus D."/>
            <person name="Bostan H."/>
            <person name="Rolling W."/>
            <person name="Curaba J."/>
            <person name="Simon P."/>
        </authorList>
    </citation>
    <scope>NUCLEOTIDE SEQUENCE</scope>
    <source>
        <tissue evidence="3">Leaf</tissue>
    </source>
</reference>
<dbReference type="PANTHER" id="PTHR31973">
    <property type="entry name" value="POLYPROTEIN, PUTATIVE-RELATED"/>
    <property type="match status" value="1"/>
</dbReference>
<feature type="compositionally biased region" description="Acidic residues" evidence="1">
    <location>
        <begin position="322"/>
        <end position="339"/>
    </location>
</feature>
<evidence type="ECO:0000256" key="1">
    <source>
        <dbReference type="SAM" id="MobiDB-lite"/>
    </source>
</evidence>
<dbReference type="GO" id="GO:0006313">
    <property type="term" value="P:DNA transposition"/>
    <property type="evidence" value="ECO:0007669"/>
    <property type="project" value="InterPro"/>
</dbReference>
<reference evidence="3" key="1">
    <citation type="journal article" date="2016" name="Nat. Genet.">
        <title>A high-quality carrot genome assembly provides new insights into carotenoid accumulation and asterid genome evolution.</title>
        <authorList>
            <person name="Iorizzo M."/>
            <person name="Ellison S."/>
            <person name="Senalik D."/>
            <person name="Zeng P."/>
            <person name="Satapoomin P."/>
            <person name="Huang J."/>
            <person name="Bowman M."/>
            <person name="Iovene M."/>
            <person name="Sanseverino W."/>
            <person name="Cavagnaro P."/>
            <person name="Yildiz M."/>
            <person name="Macko-Podgorni A."/>
            <person name="Moranska E."/>
            <person name="Grzebelus E."/>
            <person name="Grzebelus D."/>
            <person name="Ashrafi H."/>
            <person name="Zheng Z."/>
            <person name="Cheng S."/>
            <person name="Spooner D."/>
            <person name="Van Deynze A."/>
            <person name="Simon P."/>
        </authorList>
    </citation>
    <scope>NUCLEOTIDE SEQUENCE</scope>
    <source>
        <tissue evidence="3">Leaf</tissue>
    </source>
</reference>
<dbReference type="PANTHER" id="PTHR31973:SF187">
    <property type="entry name" value="MUTATOR TRANSPOSASE MUDRA PROTEIN"/>
    <property type="match status" value="1"/>
</dbReference>
<dbReference type="GO" id="GO:0003677">
    <property type="term" value="F:DNA binding"/>
    <property type="evidence" value="ECO:0007669"/>
    <property type="project" value="UniProtKB-KW"/>
</dbReference>
<dbReference type="Proteomes" id="UP000077755">
    <property type="component" value="Chromosome 5"/>
</dbReference>